<evidence type="ECO:0000313" key="8">
    <source>
        <dbReference type="EMBL" id="KAF2068746.1"/>
    </source>
</evidence>
<dbReference type="PANTHER" id="PTHR12265">
    <property type="entry name" value="TRANSMEMBRANE PROTEIN 53"/>
    <property type="match status" value="1"/>
</dbReference>
<organism evidence="8 9">
    <name type="scientific">Polysphondylium violaceum</name>
    <dbReference type="NCBI Taxonomy" id="133409"/>
    <lineage>
        <taxon>Eukaryota</taxon>
        <taxon>Amoebozoa</taxon>
        <taxon>Evosea</taxon>
        <taxon>Eumycetozoa</taxon>
        <taxon>Dictyostelia</taxon>
        <taxon>Dictyosteliales</taxon>
        <taxon>Dictyosteliaceae</taxon>
        <taxon>Polysphondylium</taxon>
    </lineage>
</organism>
<keyword evidence="2 7" id="KW-0812">Transmembrane</keyword>
<evidence type="ECO:0000256" key="3">
    <source>
        <dbReference type="ARBA" id="ARBA00022989"/>
    </source>
</evidence>
<evidence type="ECO:0000256" key="6">
    <source>
        <dbReference type="ARBA" id="ARBA00034303"/>
    </source>
</evidence>
<reference evidence="8" key="1">
    <citation type="submission" date="2020-01" db="EMBL/GenBank/DDBJ databases">
        <title>Development of genomics and gene disruption for Polysphondylium violaceum indicates a role for the polyketide synthase stlB in stalk morphogenesis.</title>
        <authorList>
            <person name="Narita B."/>
            <person name="Kawabe Y."/>
            <person name="Kin K."/>
            <person name="Saito T."/>
            <person name="Gibbs R."/>
            <person name="Kuspa A."/>
            <person name="Muzny D."/>
            <person name="Queller D."/>
            <person name="Richards S."/>
            <person name="Strassman J."/>
            <person name="Sucgang R."/>
            <person name="Worley K."/>
            <person name="Schaap P."/>
        </authorList>
    </citation>
    <scope>NUCLEOTIDE SEQUENCE</scope>
    <source>
        <strain evidence="8">QSvi11</strain>
    </source>
</reference>
<dbReference type="PANTHER" id="PTHR12265:SF30">
    <property type="entry name" value="TRANSMEMBRANE PROTEIN 53"/>
    <property type="match status" value="1"/>
</dbReference>
<evidence type="ECO:0008006" key="10">
    <source>
        <dbReference type="Google" id="ProtNLM"/>
    </source>
</evidence>
<dbReference type="Pfam" id="PF05705">
    <property type="entry name" value="DUF829"/>
    <property type="match status" value="1"/>
</dbReference>
<keyword evidence="5" id="KW-0539">Nucleus</keyword>
<feature type="non-terminal residue" evidence="8">
    <location>
        <position position="1"/>
    </location>
</feature>
<dbReference type="InterPro" id="IPR029058">
    <property type="entry name" value="AB_hydrolase_fold"/>
</dbReference>
<evidence type="ECO:0000256" key="5">
    <source>
        <dbReference type="ARBA" id="ARBA00023242"/>
    </source>
</evidence>
<comment type="subcellular location">
    <subcellularLocation>
        <location evidence="6">Nucleus outer membrane</location>
        <topology evidence="6">Single-pass membrane protein</topology>
    </subcellularLocation>
</comment>
<keyword evidence="4 7" id="KW-0472">Membrane</keyword>
<evidence type="ECO:0000256" key="4">
    <source>
        <dbReference type="ARBA" id="ARBA00023136"/>
    </source>
</evidence>
<evidence type="ECO:0000256" key="2">
    <source>
        <dbReference type="ARBA" id="ARBA00022692"/>
    </source>
</evidence>
<dbReference type="SUPFAM" id="SSF53474">
    <property type="entry name" value="alpha/beta-Hydrolases"/>
    <property type="match status" value="1"/>
</dbReference>
<evidence type="ECO:0000256" key="7">
    <source>
        <dbReference type="SAM" id="Phobius"/>
    </source>
</evidence>
<keyword evidence="3 7" id="KW-1133">Transmembrane helix</keyword>
<feature type="transmembrane region" description="Helical" evidence="7">
    <location>
        <begin position="157"/>
        <end position="181"/>
    </location>
</feature>
<protein>
    <recommendedName>
        <fullName evidence="10">Transmembrane protein 53</fullName>
    </recommendedName>
</protein>
<dbReference type="OrthoDB" id="77878at2759"/>
<sequence>MGYEHGFLRFTPALGKSNQDLKENDVFIESSKDETPLVVLFGWMGSGDKYLAKYSYEWNKRGFNTLAYCPTTFETFMVIGTPSKTLKMLDQISAYLEAHPNCKNIKFQAFSNGGGFFYASIMEHIHNNPKFENIRSKLSGTVLDSLPTLSLTSFVRAVYTSAGLIASIITFLTLPFGLCLWMPMMLKYKTNLAHPKNQFPHLMFYSKTDTLVHHTQVENFLTVLKKSLKSEHLLIEKCWEKSGHVLHLRTHPEEY</sequence>
<comment type="caution">
    <text evidence="8">The sequence shown here is derived from an EMBL/GenBank/DDBJ whole genome shotgun (WGS) entry which is preliminary data.</text>
</comment>
<name>A0A8J4UP59_9MYCE</name>
<keyword evidence="9" id="KW-1185">Reference proteome</keyword>
<evidence type="ECO:0000313" key="9">
    <source>
        <dbReference type="Proteomes" id="UP000695562"/>
    </source>
</evidence>
<dbReference type="EMBL" id="AJWJ01000857">
    <property type="protein sequence ID" value="KAF2068746.1"/>
    <property type="molecule type" value="Genomic_DNA"/>
</dbReference>
<comment type="similarity">
    <text evidence="1">Belongs to the TMEM53 family.</text>
</comment>
<proteinExistence type="inferred from homology"/>
<gene>
    <name evidence="8" type="ORF">CYY_009927</name>
</gene>
<dbReference type="Proteomes" id="UP000695562">
    <property type="component" value="Unassembled WGS sequence"/>
</dbReference>
<accession>A0A8J4UP59</accession>
<dbReference type="AlphaFoldDB" id="A0A8J4UP59"/>
<dbReference type="InterPro" id="IPR008547">
    <property type="entry name" value="DUF829_TMEM53"/>
</dbReference>
<evidence type="ECO:0000256" key="1">
    <source>
        <dbReference type="ARBA" id="ARBA00007387"/>
    </source>
</evidence>
<dbReference type="GO" id="GO:0005640">
    <property type="term" value="C:nuclear outer membrane"/>
    <property type="evidence" value="ECO:0007669"/>
    <property type="project" value="UniProtKB-SubCell"/>
</dbReference>